<evidence type="ECO:0000256" key="14">
    <source>
        <dbReference type="ARBA" id="ARBA00023268"/>
    </source>
</evidence>
<comment type="pathway">
    <text evidence="4 15">Amino-acid biosynthesis; L-histidine biosynthesis; L-histidine from 5-phospho-alpha-D-ribose 1-diphosphate: step 3/9.</text>
</comment>
<comment type="similarity">
    <text evidence="6 15">In the C-terminal section; belongs to the PRA-PH family.</text>
</comment>
<comment type="pathway">
    <text evidence="5 15">Amino-acid biosynthesis; L-histidine biosynthesis; L-histidine from 5-phospho-alpha-D-ribose 1-diphosphate: step 2/9.</text>
</comment>
<proteinExistence type="inferred from homology"/>
<comment type="catalytic activity">
    <reaction evidence="1 15">
        <text>1-(5-phospho-beta-D-ribosyl)-5'-AMP + H2O = 1-(5-phospho-beta-D-ribosyl)-5-[(5-phospho-beta-D-ribosylamino)methylideneamino]imidazole-4-carboxamide</text>
        <dbReference type="Rhea" id="RHEA:20049"/>
        <dbReference type="ChEBI" id="CHEBI:15377"/>
        <dbReference type="ChEBI" id="CHEBI:58435"/>
        <dbReference type="ChEBI" id="CHEBI:59457"/>
        <dbReference type="EC" id="3.5.4.19"/>
    </reaction>
</comment>
<evidence type="ECO:0000256" key="8">
    <source>
        <dbReference type="ARBA" id="ARBA00022490"/>
    </source>
</evidence>
<dbReference type="NCBIfam" id="NF002747">
    <property type="entry name" value="PRK02759.1"/>
    <property type="match status" value="1"/>
</dbReference>
<dbReference type="SUPFAM" id="SSF141734">
    <property type="entry name" value="HisI-like"/>
    <property type="match status" value="1"/>
</dbReference>
<evidence type="ECO:0000256" key="15">
    <source>
        <dbReference type="HAMAP-Rule" id="MF_01019"/>
    </source>
</evidence>
<dbReference type="GO" id="GO:0004636">
    <property type="term" value="F:phosphoribosyl-ATP diphosphatase activity"/>
    <property type="evidence" value="ECO:0007669"/>
    <property type="project" value="UniProtKB-UniRule"/>
</dbReference>
<evidence type="ECO:0000256" key="5">
    <source>
        <dbReference type="ARBA" id="ARBA00005204"/>
    </source>
</evidence>
<evidence type="ECO:0000256" key="11">
    <source>
        <dbReference type="ARBA" id="ARBA00022801"/>
    </source>
</evidence>
<dbReference type="PANTHER" id="PTHR42945:SF1">
    <property type="entry name" value="HISTIDINE BIOSYNTHESIS BIFUNCTIONAL PROTEIN HIS7"/>
    <property type="match status" value="1"/>
</dbReference>
<comment type="caution">
    <text evidence="17">The sequence shown here is derived from an EMBL/GenBank/DDBJ whole genome shotgun (WGS) entry which is preliminary data.</text>
</comment>
<gene>
    <name evidence="15" type="primary">hisI</name>
    <name evidence="15" type="synonym">hisIE</name>
    <name evidence="17" type="ORF">H9964_02820</name>
</gene>
<evidence type="ECO:0000259" key="16">
    <source>
        <dbReference type="Pfam" id="PF01502"/>
    </source>
</evidence>
<evidence type="ECO:0000256" key="3">
    <source>
        <dbReference type="ARBA" id="ARBA00004496"/>
    </source>
</evidence>
<dbReference type="HAMAP" id="MF_01019">
    <property type="entry name" value="HisIE"/>
    <property type="match status" value="1"/>
</dbReference>
<dbReference type="GO" id="GO:0005737">
    <property type="term" value="C:cytoplasm"/>
    <property type="evidence" value="ECO:0007669"/>
    <property type="project" value="UniProtKB-SubCell"/>
</dbReference>
<feature type="region of interest" description="Phosphoribosyl-AMP cyclohydrolase" evidence="15">
    <location>
        <begin position="1"/>
        <end position="111"/>
    </location>
</feature>
<evidence type="ECO:0000256" key="4">
    <source>
        <dbReference type="ARBA" id="ARBA00005169"/>
    </source>
</evidence>
<dbReference type="GO" id="GO:0000105">
    <property type="term" value="P:L-histidine biosynthetic process"/>
    <property type="evidence" value="ECO:0007669"/>
    <property type="project" value="UniProtKB-UniRule"/>
</dbReference>
<keyword evidence="14 15" id="KW-0511">Multifunctional enzyme</keyword>
<dbReference type="PANTHER" id="PTHR42945">
    <property type="entry name" value="HISTIDINE BIOSYNTHESIS BIFUNCTIONAL PROTEIN"/>
    <property type="match status" value="1"/>
</dbReference>
<dbReference type="InterPro" id="IPR038019">
    <property type="entry name" value="PRib_AMP_CycHydrolase_sf"/>
</dbReference>
<comment type="similarity">
    <text evidence="7 15">In the N-terminal section; belongs to the PRA-CH family.</text>
</comment>
<evidence type="ECO:0000256" key="13">
    <source>
        <dbReference type="ARBA" id="ARBA00023102"/>
    </source>
</evidence>
<keyword evidence="13 15" id="KW-0368">Histidine biosynthesis</keyword>
<dbReference type="InterPro" id="IPR008179">
    <property type="entry name" value="HisE"/>
</dbReference>
<keyword evidence="10 15" id="KW-0547">Nucleotide-binding</keyword>
<evidence type="ECO:0000256" key="9">
    <source>
        <dbReference type="ARBA" id="ARBA00022605"/>
    </source>
</evidence>
<protein>
    <recommendedName>
        <fullName evidence="15">Histidine biosynthesis bifunctional protein HisIE</fullName>
    </recommendedName>
    <domain>
        <recommendedName>
            <fullName evidence="15">Phosphoribosyl-AMP cyclohydrolase</fullName>
            <shortName evidence="15">PRA-CH</shortName>
            <ecNumber evidence="15">3.5.4.19</ecNumber>
        </recommendedName>
    </domain>
    <domain>
        <recommendedName>
            <fullName evidence="15">Phosphoribosyl-ATP pyrophosphatase</fullName>
            <shortName evidence="15">PRA-PH</shortName>
            <ecNumber evidence="15">3.6.1.31</ecNumber>
        </recommendedName>
    </domain>
</protein>
<comment type="subcellular location">
    <subcellularLocation>
        <location evidence="3 15">Cytoplasm</location>
    </subcellularLocation>
</comment>
<evidence type="ECO:0000313" key="17">
    <source>
        <dbReference type="EMBL" id="HIZ72496.1"/>
    </source>
</evidence>
<dbReference type="InterPro" id="IPR021130">
    <property type="entry name" value="PRib-ATP_PPHydrolase-like"/>
</dbReference>
<dbReference type="HAMAP" id="MF_01020">
    <property type="entry name" value="HisE"/>
    <property type="match status" value="1"/>
</dbReference>
<dbReference type="Proteomes" id="UP000824102">
    <property type="component" value="Unassembled WGS sequence"/>
</dbReference>
<keyword evidence="9 15" id="KW-0028">Amino-acid biosynthesis</keyword>
<keyword evidence="8 15" id="KW-0963">Cytoplasm</keyword>
<dbReference type="CDD" id="cd11534">
    <property type="entry name" value="NTP-PPase_HisIE_like"/>
    <property type="match status" value="1"/>
</dbReference>
<dbReference type="NCBIfam" id="TIGR03188">
    <property type="entry name" value="histidine_hisI"/>
    <property type="match status" value="1"/>
</dbReference>
<dbReference type="GO" id="GO:0005524">
    <property type="term" value="F:ATP binding"/>
    <property type="evidence" value="ECO:0007669"/>
    <property type="project" value="UniProtKB-KW"/>
</dbReference>
<dbReference type="Pfam" id="PF01502">
    <property type="entry name" value="PRA-CH"/>
    <property type="match status" value="1"/>
</dbReference>
<sequence length="200" mass="22484">MDIKFDERGLICAIAQDAESGDVLMQAYMNEEALEKTLETGYAHYWSRSRKCLWKKGETSGHVQKVKGITFDCDKDCVLLQIEQVGAACHTGSRSCFFNVEKAEDGAGVRFLSELERVIDDRKEHPEEGSYTSYLFEKGIDKIAKKMGEEAVETVIASKNENKEELVGEAADLLYHLLVLLREKNVSLADVCTELKARHS</sequence>
<reference evidence="17" key="1">
    <citation type="journal article" date="2021" name="PeerJ">
        <title>Extensive microbial diversity within the chicken gut microbiome revealed by metagenomics and culture.</title>
        <authorList>
            <person name="Gilroy R."/>
            <person name="Ravi A."/>
            <person name="Getino M."/>
            <person name="Pursley I."/>
            <person name="Horton D.L."/>
            <person name="Alikhan N.F."/>
            <person name="Baker D."/>
            <person name="Gharbi K."/>
            <person name="Hall N."/>
            <person name="Watson M."/>
            <person name="Adriaenssens E.M."/>
            <person name="Foster-Nyarko E."/>
            <person name="Jarju S."/>
            <person name="Secka A."/>
            <person name="Antonio M."/>
            <person name="Oren A."/>
            <person name="Chaudhuri R.R."/>
            <person name="La Ragione R."/>
            <person name="Hildebrand F."/>
            <person name="Pallen M.J."/>
        </authorList>
    </citation>
    <scope>NUCLEOTIDE SEQUENCE</scope>
    <source>
        <strain evidence="17">ChiW7-2402</strain>
    </source>
</reference>
<dbReference type="Gene3D" id="1.10.287.1080">
    <property type="entry name" value="MazG-like"/>
    <property type="match status" value="1"/>
</dbReference>
<dbReference type="AlphaFoldDB" id="A0A9D2G5A6"/>
<accession>A0A9D2G5A6</accession>
<dbReference type="GO" id="GO:0004635">
    <property type="term" value="F:phosphoribosyl-AMP cyclohydrolase activity"/>
    <property type="evidence" value="ECO:0007669"/>
    <property type="project" value="UniProtKB-UniRule"/>
</dbReference>
<dbReference type="InterPro" id="IPR002496">
    <property type="entry name" value="PRib_AMP_CycHydrolase_dom"/>
</dbReference>
<dbReference type="HAMAP" id="MF_01021">
    <property type="entry name" value="HisI"/>
    <property type="match status" value="1"/>
</dbReference>
<evidence type="ECO:0000256" key="6">
    <source>
        <dbReference type="ARBA" id="ARBA00007731"/>
    </source>
</evidence>
<dbReference type="NCBIfam" id="NF000768">
    <property type="entry name" value="PRK00051.1"/>
    <property type="match status" value="1"/>
</dbReference>
<evidence type="ECO:0000256" key="1">
    <source>
        <dbReference type="ARBA" id="ARBA00000024"/>
    </source>
</evidence>
<dbReference type="FunFam" id="1.10.287.1080:FF:000002">
    <property type="entry name" value="Histidine biosynthesis bifunctional protein HisIE"/>
    <property type="match status" value="1"/>
</dbReference>
<feature type="region of interest" description="Phosphoribosyl-ATP pyrophosphohydrolase" evidence="15">
    <location>
        <begin position="112"/>
        <end position="200"/>
    </location>
</feature>
<organism evidence="17 18">
    <name type="scientific">Candidatus Gallimonas intestinavium</name>
    <dbReference type="NCBI Taxonomy" id="2838603"/>
    <lineage>
        <taxon>Bacteria</taxon>
        <taxon>Bacillati</taxon>
        <taxon>Bacillota</taxon>
        <taxon>Clostridia</taxon>
        <taxon>Candidatus Gallimonas</taxon>
    </lineage>
</organism>
<keyword evidence="11 15" id="KW-0378">Hydrolase</keyword>
<dbReference type="FunFam" id="3.10.20.810:FF:000001">
    <property type="entry name" value="Histidine biosynthesis bifunctional protein HisIE"/>
    <property type="match status" value="1"/>
</dbReference>
<keyword evidence="12 15" id="KW-0067">ATP-binding</keyword>
<comment type="catalytic activity">
    <reaction evidence="2 15">
        <text>1-(5-phospho-beta-D-ribosyl)-ATP + H2O = 1-(5-phospho-beta-D-ribosyl)-5'-AMP + diphosphate + H(+)</text>
        <dbReference type="Rhea" id="RHEA:22828"/>
        <dbReference type="ChEBI" id="CHEBI:15377"/>
        <dbReference type="ChEBI" id="CHEBI:15378"/>
        <dbReference type="ChEBI" id="CHEBI:33019"/>
        <dbReference type="ChEBI" id="CHEBI:59457"/>
        <dbReference type="ChEBI" id="CHEBI:73183"/>
        <dbReference type="EC" id="3.6.1.31"/>
    </reaction>
</comment>
<dbReference type="EC" id="3.6.1.31" evidence="15"/>
<dbReference type="Gene3D" id="3.10.20.810">
    <property type="entry name" value="Phosphoribosyl-AMP cyclohydrolase"/>
    <property type="match status" value="1"/>
</dbReference>
<dbReference type="Pfam" id="PF01503">
    <property type="entry name" value="PRA-PH"/>
    <property type="match status" value="1"/>
</dbReference>
<reference evidence="17" key="2">
    <citation type="submission" date="2021-04" db="EMBL/GenBank/DDBJ databases">
        <authorList>
            <person name="Gilroy R."/>
        </authorList>
    </citation>
    <scope>NUCLEOTIDE SEQUENCE</scope>
    <source>
        <strain evidence="17">ChiW7-2402</strain>
    </source>
</reference>
<name>A0A9D2G5A6_9FIRM</name>
<evidence type="ECO:0000256" key="10">
    <source>
        <dbReference type="ARBA" id="ARBA00022741"/>
    </source>
</evidence>
<dbReference type="InterPro" id="IPR026660">
    <property type="entry name" value="PRA-CH"/>
</dbReference>
<dbReference type="EC" id="3.5.4.19" evidence="15"/>
<evidence type="ECO:0000313" key="18">
    <source>
        <dbReference type="Proteomes" id="UP000824102"/>
    </source>
</evidence>
<dbReference type="SUPFAM" id="SSF101386">
    <property type="entry name" value="all-alpha NTP pyrophosphatases"/>
    <property type="match status" value="1"/>
</dbReference>
<evidence type="ECO:0000256" key="7">
    <source>
        <dbReference type="ARBA" id="ARBA00008299"/>
    </source>
</evidence>
<evidence type="ECO:0000256" key="12">
    <source>
        <dbReference type="ARBA" id="ARBA00022840"/>
    </source>
</evidence>
<dbReference type="EMBL" id="DXBB01000047">
    <property type="protein sequence ID" value="HIZ72496.1"/>
    <property type="molecule type" value="Genomic_DNA"/>
</dbReference>
<evidence type="ECO:0000256" key="2">
    <source>
        <dbReference type="ARBA" id="ARBA00001460"/>
    </source>
</evidence>
<feature type="domain" description="Phosphoribosyl-AMP cyclohydrolase" evidence="16">
    <location>
        <begin position="25"/>
        <end position="98"/>
    </location>
</feature>
<dbReference type="InterPro" id="IPR023019">
    <property type="entry name" value="His_synth_HisIE"/>
</dbReference>